<dbReference type="EMBL" id="SGXF01000005">
    <property type="protein sequence ID" value="RZS94187.1"/>
    <property type="molecule type" value="Genomic_DNA"/>
</dbReference>
<gene>
    <name evidence="1" type="ORF">EV209_2557</name>
</gene>
<name>A0A4Q7P3G3_9FIRM</name>
<sequence length="52" mass="5994">MWKRELIKNKLYSAALISLGALSIPIEYDATAFIFTLIMGLPLFFAKENWIM</sequence>
<protein>
    <submittedName>
        <fullName evidence="1">Uncharacterized protein</fullName>
    </submittedName>
</protein>
<proteinExistence type="predicted"/>
<organism evidence="1 2">
    <name type="scientific">Cuneatibacter caecimuris</name>
    <dbReference type="NCBI Taxonomy" id="1796618"/>
    <lineage>
        <taxon>Bacteria</taxon>
        <taxon>Bacillati</taxon>
        <taxon>Bacillota</taxon>
        <taxon>Clostridia</taxon>
        <taxon>Lachnospirales</taxon>
        <taxon>Lachnospiraceae</taxon>
        <taxon>Cuneatibacter</taxon>
    </lineage>
</organism>
<keyword evidence="2" id="KW-1185">Reference proteome</keyword>
<comment type="caution">
    <text evidence="1">The sequence shown here is derived from an EMBL/GenBank/DDBJ whole genome shotgun (WGS) entry which is preliminary data.</text>
</comment>
<reference evidence="1 2" key="1">
    <citation type="submission" date="2019-02" db="EMBL/GenBank/DDBJ databases">
        <title>Genomic Encyclopedia of Type Strains, Phase IV (KMG-IV): sequencing the most valuable type-strain genomes for metagenomic binning, comparative biology and taxonomic classification.</title>
        <authorList>
            <person name="Goeker M."/>
        </authorList>
    </citation>
    <scope>NUCLEOTIDE SEQUENCE [LARGE SCALE GENOMIC DNA]</scope>
    <source>
        <strain evidence="1 2">DSM 29486</strain>
    </source>
</reference>
<dbReference type="Proteomes" id="UP000292927">
    <property type="component" value="Unassembled WGS sequence"/>
</dbReference>
<evidence type="ECO:0000313" key="2">
    <source>
        <dbReference type="Proteomes" id="UP000292927"/>
    </source>
</evidence>
<dbReference type="AlphaFoldDB" id="A0A4Q7P3G3"/>
<evidence type="ECO:0000313" key="1">
    <source>
        <dbReference type="EMBL" id="RZS94187.1"/>
    </source>
</evidence>
<accession>A0A4Q7P3G3</accession>
<dbReference type="RefSeq" id="WP_165388925.1">
    <property type="nucleotide sequence ID" value="NZ_SGXF01000005.1"/>
</dbReference>